<name>A0A6A6IT71_9PLEO</name>
<organism evidence="1 2">
    <name type="scientific">Trematosphaeria pertusa</name>
    <dbReference type="NCBI Taxonomy" id="390896"/>
    <lineage>
        <taxon>Eukaryota</taxon>
        <taxon>Fungi</taxon>
        <taxon>Dikarya</taxon>
        <taxon>Ascomycota</taxon>
        <taxon>Pezizomycotina</taxon>
        <taxon>Dothideomycetes</taxon>
        <taxon>Pleosporomycetidae</taxon>
        <taxon>Pleosporales</taxon>
        <taxon>Massarineae</taxon>
        <taxon>Trematosphaeriaceae</taxon>
        <taxon>Trematosphaeria</taxon>
    </lineage>
</organism>
<sequence length="157" mass="16973">MVNITSAAQAAATAYGALIALGGDYTYPLSNLSVQISSFFLPNYTAFSLGEISVSPNASIVAERFISEYTTLRTEGPGTVVKVTDSRVEVVSDQSALCWLTYRISPQQTNLSGWDWTNVYGFRAVEGGLGNGLDGGWEFAVADQEHEEMAKRYPDLA</sequence>
<evidence type="ECO:0000313" key="1">
    <source>
        <dbReference type="EMBL" id="KAF2253596.1"/>
    </source>
</evidence>
<dbReference type="RefSeq" id="XP_033688600.1">
    <property type="nucleotide sequence ID" value="XM_033831451.1"/>
</dbReference>
<protein>
    <recommendedName>
        <fullName evidence="3">SnoaL-like domain-containing protein</fullName>
    </recommendedName>
</protein>
<gene>
    <name evidence="1" type="ORF">BU26DRAFT_538329</name>
</gene>
<proteinExistence type="predicted"/>
<dbReference type="Proteomes" id="UP000800094">
    <property type="component" value="Unassembled WGS sequence"/>
</dbReference>
<reference evidence="1" key="1">
    <citation type="journal article" date="2020" name="Stud. Mycol.">
        <title>101 Dothideomycetes genomes: a test case for predicting lifestyles and emergence of pathogens.</title>
        <authorList>
            <person name="Haridas S."/>
            <person name="Albert R."/>
            <person name="Binder M."/>
            <person name="Bloem J."/>
            <person name="Labutti K."/>
            <person name="Salamov A."/>
            <person name="Andreopoulos B."/>
            <person name="Baker S."/>
            <person name="Barry K."/>
            <person name="Bills G."/>
            <person name="Bluhm B."/>
            <person name="Cannon C."/>
            <person name="Castanera R."/>
            <person name="Culley D."/>
            <person name="Daum C."/>
            <person name="Ezra D."/>
            <person name="Gonzalez J."/>
            <person name="Henrissat B."/>
            <person name="Kuo A."/>
            <person name="Liang C."/>
            <person name="Lipzen A."/>
            <person name="Lutzoni F."/>
            <person name="Magnuson J."/>
            <person name="Mondo S."/>
            <person name="Nolan M."/>
            <person name="Ohm R."/>
            <person name="Pangilinan J."/>
            <person name="Park H.-J."/>
            <person name="Ramirez L."/>
            <person name="Alfaro M."/>
            <person name="Sun H."/>
            <person name="Tritt A."/>
            <person name="Yoshinaga Y."/>
            <person name="Zwiers L.-H."/>
            <person name="Turgeon B."/>
            <person name="Goodwin S."/>
            <person name="Spatafora J."/>
            <person name="Crous P."/>
            <person name="Grigoriev I."/>
        </authorList>
    </citation>
    <scope>NUCLEOTIDE SEQUENCE</scope>
    <source>
        <strain evidence="1">CBS 122368</strain>
    </source>
</reference>
<dbReference type="AlphaFoldDB" id="A0A6A6IT71"/>
<dbReference type="EMBL" id="ML987191">
    <property type="protein sequence ID" value="KAF2253596.1"/>
    <property type="molecule type" value="Genomic_DNA"/>
</dbReference>
<keyword evidence="2" id="KW-1185">Reference proteome</keyword>
<evidence type="ECO:0000313" key="2">
    <source>
        <dbReference type="Proteomes" id="UP000800094"/>
    </source>
</evidence>
<dbReference type="OrthoDB" id="3014656at2759"/>
<evidence type="ECO:0008006" key="3">
    <source>
        <dbReference type="Google" id="ProtNLM"/>
    </source>
</evidence>
<accession>A0A6A6IT71</accession>
<dbReference type="GeneID" id="54584781"/>